<evidence type="ECO:0000313" key="3">
    <source>
        <dbReference type="Proteomes" id="UP000265520"/>
    </source>
</evidence>
<protein>
    <submittedName>
        <fullName evidence="2">Uncharacterized protein</fullName>
    </submittedName>
</protein>
<dbReference type="AlphaFoldDB" id="A0A392MEZ8"/>
<organism evidence="2 3">
    <name type="scientific">Trifolium medium</name>
    <dbReference type="NCBI Taxonomy" id="97028"/>
    <lineage>
        <taxon>Eukaryota</taxon>
        <taxon>Viridiplantae</taxon>
        <taxon>Streptophyta</taxon>
        <taxon>Embryophyta</taxon>
        <taxon>Tracheophyta</taxon>
        <taxon>Spermatophyta</taxon>
        <taxon>Magnoliopsida</taxon>
        <taxon>eudicotyledons</taxon>
        <taxon>Gunneridae</taxon>
        <taxon>Pentapetalae</taxon>
        <taxon>rosids</taxon>
        <taxon>fabids</taxon>
        <taxon>Fabales</taxon>
        <taxon>Fabaceae</taxon>
        <taxon>Papilionoideae</taxon>
        <taxon>50 kb inversion clade</taxon>
        <taxon>NPAAA clade</taxon>
        <taxon>Hologalegina</taxon>
        <taxon>IRL clade</taxon>
        <taxon>Trifolieae</taxon>
        <taxon>Trifolium</taxon>
    </lineage>
</organism>
<keyword evidence="3" id="KW-1185">Reference proteome</keyword>
<gene>
    <name evidence="2" type="ORF">A2U01_0006916</name>
</gene>
<feature type="compositionally biased region" description="Polar residues" evidence="1">
    <location>
        <begin position="42"/>
        <end position="54"/>
    </location>
</feature>
<proteinExistence type="predicted"/>
<dbReference type="EMBL" id="LXQA010009663">
    <property type="protein sequence ID" value="MCH86062.1"/>
    <property type="molecule type" value="Genomic_DNA"/>
</dbReference>
<feature type="region of interest" description="Disordered" evidence="1">
    <location>
        <begin position="1"/>
        <end position="76"/>
    </location>
</feature>
<sequence length="76" mass="8042">MVGANNNNGEIEAPNGLQIVQADHRDGEPASVSEDDPDYNPLHTSSGNGCTDGNTHPCYQRAKPDYPRTELASAGC</sequence>
<comment type="caution">
    <text evidence="2">The sequence shown here is derived from an EMBL/GenBank/DDBJ whole genome shotgun (WGS) entry which is preliminary data.</text>
</comment>
<evidence type="ECO:0000313" key="2">
    <source>
        <dbReference type="EMBL" id="MCH86062.1"/>
    </source>
</evidence>
<evidence type="ECO:0000256" key="1">
    <source>
        <dbReference type="SAM" id="MobiDB-lite"/>
    </source>
</evidence>
<dbReference type="Proteomes" id="UP000265520">
    <property type="component" value="Unassembled WGS sequence"/>
</dbReference>
<accession>A0A392MEZ8</accession>
<name>A0A392MEZ8_9FABA</name>
<reference evidence="2 3" key="1">
    <citation type="journal article" date="2018" name="Front. Plant Sci.">
        <title>Red Clover (Trifolium pratense) and Zigzag Clover (T. medium) - A Picture of Genomic Similarities and Differences.</title>
        <authorList>
            <person name="Dluhosova J."/>
            <person name="Istvanek J."/>
            <person name="Nedelnik J."/>
            <person name="Repkova J."/>
        </authorList>
    </citation>
    <scope>NUCLEOTIDE SEQUENCE [LARGE SCALE GENOMIC DNA]</scope>
    <source>
        <strain evidence="3">cv. 10/8</strain>
        <tissue evidence="2">Leaf</tissue>
    </source>
</reference>